<dbReference type="EMBL" id="VKHT01000034">
    <property type="protein sequence ID" value="MBB0243001.1"/>
    <property type="molecule type" value="Genomic_DNA"/>
</dbReference>
<name>A0A7W3TA14_9ACTN</name>
<feature type="transmembrane region" description="Helical" evidence="2">
    <location>
        <begin position="38"/>
        <end position="57"/>
    </location>
</feature>
<dbReference type="AlphaFoldDB" id="A0A7W3TA14"/>
<evidence type="ECO:0000313" key="3">
    <source>
        <dbReference type="EMBL" id="MBB0243001.1"/>
    </source>
</evidence>
<keyword evidence="4" id="KW-1185">Reference proteome</keyword>
<keyword evidence="2" id="KW-0812">Transmembrane</keyword>
<feature type="compositionally biased region" description="Basic and acidic residues" evidence="1">
    <location>
        <begin position="186"/>
        <end position="199"/>
    </location>
</feature>
<reference evidence="4" key="1">
    <citation type="submission" date="2019-10" db="EMBL/GenBank/DDBJ databases">
        <title>Streptomyces sp. nov., a novel actinobacterium isolated from alkaline environment.</title>
        <authorList>
            <person name="Golinska P."/>
        </authorList>
    </citation>
    <scope>NUCLEOTIDE SEQUENCE [LARGE SCALE GENOMIC DNA]</scope>
    <source>
        <strain evidence="4">DSM 42118</strain>
    </source>
</reference>
<proteinExistence type="predicted"/>
<comment type="caution">
    <text evidence="3">The sequence shown here is derived from an EMBL/GenBank/DDBJ whole genome shotgun (WGS) entry which is preliminary data.</text>
</comment>
<accession>A0A7W3TA14</accession>
<evidence type="ECO:0000256" key="2">
    <source>
        <dbReference type="SAM" id="Phobius"/>
    </source>
</evidence>
<dbReference type="RefSeq" id="WP_182604733.1">
    <property type="nucleotide sequence ID" value="NZ_VKHT01000034.1"/>
</dbReference>
<evidence type="ECO:0000313" key="4">
    <source>
        <dbReference type="Proteomes" id="UP000538929"/>
    </source>
</evidence>
<sequence>MNGTEKARQTLRSMAEEQRAAKAAKAAKRAEVRGRTPLALAYLMMAATFAVAAWSAYHLVAAIPGVPTLYAVLAFAAVEGAWVVCTVLMVMWQNDVAKLYRFNKANNLAKKIYWVSLALNFAHGFVLVGDVIGGALAGLVLCIFPYVFKELFGVTVANRVEELRHLGLGDVLAEQYKVSALARFHEHEQPPSRGEHHPEQLASSPEHTASSEHEHPSSPEQPARPLLVPVEQPASTPPVTGHEQPSKPLASASTAPSMAELARELLAQGASKDVAAARIQEAIPTAKAASVKAEIRRQARKLEQQASGPYL</sequence>
<protein>
    <submittedName>
        <fullName evidence="3">Uncharacterized protein</fullName>
    </submittedName>
</protein>
<dbReference type="Proteomes" id="UP000538929">
    <property type="component" value="Unassembled WGS sequence"/>
</dbReference>
<feature type="region of interest" description="Disordered" evidence="1">
    <location>
        <begin position="186"/>
        <end position="257"/>
    </location>
</feature>
<feature type="transmembrane region" description="Helical" evidence="2">
    <location>
        <begin position="69"/>
        <end position="92"/>
    </location>
</feature>
<organism evidence="3 4">
    <name type="scientific">Streptomyces alkaliphilus</name>
    <dbReference type="NCBI Taxonomy" id="1472722"/>
    <lineage>
        <taxon>Bacteria</taxon>
        <taxon>Bacillati</taxon>
        <taxon>Actinomycetota</taxon>
        <taxon>Actinomycetes</taxon>
        <taxon>Kitasatosporales</taxon>
        <taxon>Streptomycetaceae</taxon>
        <taxon>Streptomyces</taxon>
    </lineage>
</organism>
<feature type="transmembrane region" description="Helical" evidence="2">
    <location>
        <begin position="113"/>
        <end position="146"/>
    </location>
</feature>
<keyword evidence="2" id="KW-1133">Transmembrane helix</keyword>
<evidence type="ECO:0000256" key="1">
    <source>
        <dbReference type="SAM" id="MobiDB-lite"/>
    </source>
</evidence>
<keyword evidence="2" id="KW-0472">Membrane</keyword>
<gene>
    <name evidence="3" type="ORF">FNQ90_02475</name>
</gene>